<dbReference type="PROSITE" id="PS00063">
    <property type="entry name" value="ALDOKETO_REDUCTASE_3"/>
    <property type="match status" value="1"/>
</dbReference>
<dbReference type="Gene3D" id="3.20.20.100">
    <property type="entry name" value="NADP-dependent oxidoreductase domain"/>
    <property type="match status" value="1"/>
</dbReference>
<dbReference type="PANTHER" id="PTHR43827">
    <property type="entry name" value="2,5-DIKETO-D-GLUCONIC ACID REDUCTASE"/>
    <property type="match status" value="1"/>
</dbReference>
<dbReference type="InterPro" id="IPR020471">
    <property type="entry name" value="AKR"/>
</dbReference>
<comment type="caution">
    <text evidence="8">The sequence shown here is derived from an EMBL/GenBank/DDBJ whole genome shotgun (WGS) entry which is preliminary data.</text>
</comment>
<name>A0A9W6GK91_9FUSO</name>
<keyword evidence="9" id="KW-1185">Reference proteome</keyword>
<comment type="similarity">
    <text evidence="1">Belongs to the aldo/keto reductase family.</text>
</comment>
<feature type="binding site" evidence="5">
    <location>
        <position position="106"/>
    </location>
    <ligand>
        <name>substrate</name>
    </ligand>
</feature>
<accession>A0A9W6GK91</accession>
<dbReference type="PROSITE" id="PS00798">
    <property type="entry name" value="ALDOKETO_REDUCTASE_1"/>
    <property type="match status" value="1"/>
</dbReference>
<keyword evidence="2" id="KW-0521">NADP</keyword>
<dbReference type="Pfam" id="PF00248">
    <property type="entry name" value="Aldo_ket_red"/>
    <property type="match status" value="1"/>
</dbReference>
<evidence type="ECO:0000256" key="2">
    <source>
        <dbReference type="ARBA" id="ARBA00022857"/>
    </source>
</evidence>
<feature type="site" description="Lowers pKa of active site Tyr" evidence="6">
    <location>
        <position position="73"/>
    </location>
</feature>
<dbReference type="InterPro" id="IPR036812">
    <property type="entry name" value="NAD(P)_OxRdtase_dom_sf"/>
</dbReference>
<feature type="domain" description="NADP-dependent oxidoreductase" evidence="7">
    <location>
        <begin position="16"/>
        <end position="257"/>
    </location>
</feature>
<keyword evidence="3" id="KW-0560">Oxidoreductase</keyword>
<evidence type="ECO:0000256" key="3">
    <source>
        <dbReference type="ARBA" id="ARBA00023002"/>
    </source>
</evidence>
<evidence type="ECO:0000256" key="6">
    <source>
        <dbReference type="PIRSR" id="PIRSR000097-3"/>
    </source>
</evidence>
<dbReference type="Proteomes" id="UP001144471">
    <property type="component" value="Unassembled WGS sequence"/>
</dbReference>
<evidence type="ECO:0000256" key="4">
    <source>
        <dbReference type="PIRSR" id="PIRSR000097-1"/>
    </source>
</evidence>
<protein>
    <submittedName>
        <fullName evidence="8">Glyoxal reductase</fullName>
    </submittedName>
</protein>
<dbReference type="PROSITE" id="PS00062">
    <property type="entry name" value="ALDOKETO_REDUCTASE_2"/>
    <property type="match status" value="1"/>
</dbReference>
<dbReference type="RefSeq" id="WP_281833649.1">
    <property type="nucleotide sequence ID" value="NZ_BSDY01000003.1"/>
</dbReference>
<dbReference type="InterPro" id="IPR018170">
    <property type="entry name" value="Aldo/ket_reductase_CS"/>
</dbReference>
<organism evidence="8 9">
    <name type="scientific">Propionigenium maris DSM 9537</name>
    <dbReference type="NCBI Taxonomy" id="1123000"/>
    <lineage>
        <taxon>Bacteria</taxon>
        <taxon>Fusobacteriati</taxon>
        <taxon>Fusobacteriota</taxon>
        <taxon>Fusobacteriia</taxon>
        <taxon>Fusobacteriales</taxon>
        <taxon>Fusobacteriaceae</taxon>
        <taxon>Propionigenium</taxon>
    </lineage>
</organism>
<dbReference type="PANTHER" id="PTHR43827:SF3">
    <property type="entry name" value="NADP-DEPENDENT OXIDOREDUCTASE DOMAIN-CONTAINING PROTEIN"/>
    <property type="match status" value="1"/>
</dbReference>
<dbReference type="AlphaFoldDB" id="A0A9W6GK91"/>
<evidence type="ECO:0000259" key="7">
    <source>
        <dbReference type="Pfam" id="PF00248"/>
    </source>
</evidence>
<proteinExistence type="inferred from homology"/>
<dbReference type="GO" id="GO:0016616">
    <property type="term" value="F:oxidoreductase activity, acting on the CH-OH group of donors, NAD or NADP as acceptor"/>
    <property type="evidence" value="ECO:0007669"/>
    <property type="project" value="UniProtKB-ARBA"/>
</dbReference>
<evidence type="ECO:0000313" key="9">
    <source>
        <dbReference type="Proteomes" id="UP001144471"/>
    </source>
</evidence>
<feature type="active site" description="Proton donor" evidence="4">
    <location>
        <position position="48"/>
    </location>
</feature>
<dbReference type="SUPFAM" id="SSF51430">
    <property type="entry name" value="NAD(P)-linked oxidoreductase"/>
    <property type="match status" value="1"/>
</dbReference>
<evidence type="ECO:0000256" key="1">
    <source>
        <dbReference type="ARBA" id="ARBA00007905"/>
    </source>
</evidence>
<dbReference type="FunFam" id="3.20.20.100:FF:000015">
    <property type="entry name" value="Oxidoreductase, aldo/keto reductase family"/>
    <property type="match status" value="1"/>
</dbReference>
<evidence type="ECO:0000313" key="8">
    <source>
        <dbReference type="EMBL" id="GLI55296.1"/>
    </source>
</evidence>
<dbReference type="EMBL" id="BSDY01000003">
    <property type="protein sequence ID" value="GLI55296.1"/>
    <property type="molecule type" value="Genomic_DNA"/>
</dbReference>
<dbReference type="PIRSF" id="PIRSF000097">
    <property type="entry name" value="AKR"/>
    <property type="match status" value="1"/>
</dbReference>
<sequence>MEKVKLNNGVEIPIVGLGTFKAKGEEVYNSVRVALREGYRHIDTAAAYKNEEEVGRAIRDSGIPREEIFITTKLWNSDQGYESTKKALEVSLKNLGISYVDLYLIHWHKGVERARESWRAMEEAYHEGKIRAIGVSNFTMYHIEKLLETAEVVPVINQVETHVGLPQYDMQNYCESKGIKLTAYAPMQAGKIFDNEEMARIAQKHKKTVANIALRFLVERGIIVIPKSVHEERIIANKEIFDFTLDDEDREAMRGLWDGRRLFPDPDNCYF</sequence>
<reference evidence="8" key="1">
    <citation type="submission" date="2022-12" db="EMBL/GenBank/DDBJ databases">
        <title>Reference genome sequencing for broad-spectrum identification of bacterial and archaeal isolates by mass spectrometry.</title>
        <authorList>
            <person name="Sekiguchi Y."/>
            <person name="Tourlousse D.M."/>
        </authorList>
    </citation>
    <scope>NUCLEOTIDE SEQUENCE</scope>
    <source>
        <strain evidence="8">10succ1</strain>
    </source>
</reference>
<dbReference type="PRINTS" id="PR00069">
    <property type="entry name" value="ALDKETRDTASE"/>
</dbReference>
<dbReference type="InterPro" id="IPR023210">
    <property type="entry name" value="NADP_OxRdtase_dom"/>
</dbReference>
<evidence type="ECO:0000256" key="5">
    <source>
        <dbReference type="PIRSR" id="PIRSR000097-2"/>
    </source>
</evidence>
<gene>
    <name evidence="8" type="primary">yvgN</name>
    <name evidence="8" type="ORF">PM10SUCC1_08100</name>
</gene>